<accession>A0ABS2C6U9</accession>
<organism evidence="1 2">
    <name type="scientific">Pseudomonas arcuscaelestis</name>
    <dbReference type="NCBI Taxonomy" id="2710591"/>
    <lineage>
        <taxon>Bacteria</taxon>
        <taxon>Pseudomonadati</taxon>
        <taxon>Pseudomonadota</taxon>
        <taxon>Gammaproteobacteria</taxon>
        <taxon>Pseudomonadales</taxon>
        <taxon>Pseudomonadaceae</taxon>
        <taxon>Pseudomonas</taxon>
    </lineage>
</organism>
<comment type="caution">
    <text evidence="1">The sequence shown here is derived from an EMBL/GenBank/DDBJ whole genome shotgun (WGS) entry which is preliminary data.</text>
</comment>
<name>A0ABS2C6U9_9PSED</name>
<dbReference type="Proteomes" id="UP000745663">
    <property type="component" value="Unassembled WGS sequence"/>
</dbReference>
<protein>
    <submittedName>
        <fullName evidence="1">Uncharacterized protein</fullName>
    </submittedName>
</protein>
<sequence length="118" mass="13011">GINASAASHLQQLSFIGDWQQMPVGATLGYSTVEMSRTTTQDDRELIRNARCVVKRELPASKINGDLSGTAKELNCSVTGEKYRATSTAFYLQDYGYFFTSQSDSNGTKMRNTLIKAQ</sequence>
<reference evidence="1 2" key="1">
    <citation type="submission" date="2020-08" db="EMBL/GenBank/DDBJ databases">
        <title>Description of novel Pseudomonas species.</title>
        <authorList>
            <person name="Duman M."/>
            <person name="Mulet M."/>
            <person name="Altun S."/>
            <person name="Saticioglu I.B."/>
            <person name="Lalucat J."/>
            <person name="Garcia-Valdes E."/>
        </authorList>
    </citation>
    <scope>NUCLEOTIDE SEQUENCE [LARGE SCALE GENOMIC DNA]</scope>
    <source>
        <strain evidence="1 2">P66</strain>
    </source>
</reference>
<gene>
    <name evidence="1" type="ORF">H8F21_29110</name>
</gene>
<evidence type="ECO:0000313" key="1">
    <source>
        <dbReference type="EMBL" id="MBM5461611.1"/>
    </source>
</evidence>
<feature type="non-terminal residue" evidence="1">
    <location>
        <position position="1"/>
    </location>
</feature>
<keyword evidence="2" id="KW-1185">Reference proteome</keyword>
<dbReference type="EMBL" id="JACOPV010000049">
    <property type="protein sequence ID" value="MBM5461611.1"/>
    <property type="molecule type" value="Genomic_DNA"/>
</dbReference>
<proteinExistence type="predicted"/>
<evidence type="ECO:0000313" key="2">
    <source>
        <dbReference type="Proteomes" id="UP000745663"/>
    </source>
</evidence>